<protein>
    <recommendedName>
        <fullName evidence="4">ABC-2 family transporter protein</fullName>
    </recommendedName>
</protein>
<comment type="caution">
    <text evidence="2">The sequence shown here is derived from an EMBL/GenBank/DDBJ whole genome shotgun (WGS) entry which is preliminary data.</text>
</comment>
<organism evidence="2 3">
    <name type="scientific">Pseudomonas xionganensis</name>
    <dbReference type="NCBI Taxonomy" id="2654845"/>
    <lineage>
        <taxon>Bacteria</taxon>
        <taxon>Pseudomonadati</taxon>
        <taxon>Pseudomonadota</taxon>
        <taxon>Gammaproteobacteria</taxon>
        <taxon>Pseudomonadales</taxon>
        <taxon>Pseudomonadaceae</taxon>
        <taxon>Pseudomonas</taxon>
    </lineage>
</organism>
<sequence>MALKARFIFLAFGTFLVVALAMLMSSLFSGRQPATVALDVGLSITRLLFPLLIVLLVQELLSREFDKRYYLTSLSYPHARNHILFARVAAVICLVSGALLSLGLFQIFLMRFFEAIYPQATQVDLGVAYWTVIAFVFVDFLVLIAVASLLAVVASTPSFVLIGTFGFMLVARSYGAIIELLGSGAGLVADPDAYRAGLGVLGYLFPDLGGLDVRMLALYGKSEFLPSDWHWLILSCLGYAIALLAMAVWALQRKRFA</sequence>
<keyword evidence="1" id="KW-0812">Transmembrane</keyword>
<keyword evidence="1" id="KW-0472">Membrane</keyword>
<reference evidence="2 3" key="1">
    <citation type="submission" date="2019-11" db="EMBL/GenBank/DDBJ databases">
        <title>Pseudomonas flavidum sp. nov., isolated from Baiyang Lake.</title>
        <authorList>
            <person name="Zhao Y."/>
        </authorList>
    </citation>
    <scope>NUCLEOTIDE SEQUENCE [LARGE SCALE GENOMIC DNA]</scope>
    <source>
        <strain evidence="3">R-22-3 w-18</strain>
    </source>
</reference>
<name>A0A6I4KWC3_9PSED</name>
<gene>
    <name evidence="2" type="ORF">GJV18_15550</name>
</gene>
<proteinExistence type="predicted"/>
<feature type="transmembrane region" description="Helical" evidence="1">
    <location>
        <begin position="159"/>
        <end position="178"/>
    </location>
</feature>
<feature type="transmembrane region" description="Helical" evidence="1">
    <location>
        <begin position="128"/>
        <end position="152"/>
    </location>
</feature>
<keyword evidence="3" id="KW-1185">Reference proteome</keyword>
<evidence type="ECO:0000313" key="2">
    <source>
        <dbReference type="EMBL" id="MVW76735.1"/>
    </source>
</evidence>
<dbReference type="EMBL" id="WKJZ01000003">
    <property type="protein sequence ID" value="MVW76735.1"/>
    <property type="molecule type" value="Genomic_DNA"/>
</dbReference>
<evidence type="ECO:0008006" key="4">
    <source>
        <dbReference type="Google" id="ProtNLM"/>
    </source>
</evidence>
<dbReference type="AlphaFoldDB" id="A0A6I4KWC3"/>
<accession>A0A6I4KWC3</accession>
<feature type="transmembrane region" description="Helical" evidence="1">
    <location>
        <begin position="229"/>
        <end position="251"/>
    </location>
</feature>
<evidence type="ECO:0000313" key="3">
    <source>
        <dbReference type="Proteomes" id="UP000429555"/>
    </source>
</evidence>
<evidence type="ECO:0000256" key="1">
    <source>
        <dbReference type="SAM" id="Phobius"/>
    </source>
</evidence>
<feature type="transmembrane region" description="Helical" evidence="1">
    <location>
        <begin position="82"/>
        <end position="108"/>
    </location>
</feature>
<dbReference type="Proteomes" id="UP000429555">
    <property type="component" value="Unassembled WGS sequence"/>
</dbReference>
<feature type="transmembrane region" description="Helical" evidence="1">
    <location>
        <begin position="40"/>
        <end position="61"/>
    </location>
</feature>
<feature type="transmembrane region" description="Helical" evidence="1">
    <location>
        <begin position="7"/>
        <end position="28"/>
    </location>
</feature>
<keyword evidence="1" id="KW-1133">Transmembrane helix</keyword>